<dbReference type="PRINTS" id="PR01837">
    <property type="entry name" value="MGTCSAPBPROT"/>
</dbReference>
<feature type="transmembrane region" description="Helical" evidence="7">
    <location>
        <begin position="6"/>
        <end position="25"/>
    </location>
</feature>
<keyword evidence="5 7" id="KW-1133">Transmembrane helix</keyword>
<evidence type="ECO:0000256" key="2">
    <source>
        <dbReference type="ARBA" id="ARBA00009298"/>
    </source>
</evidence>
<dbReference type="AlphaFoldDB" id="A0A2G9YYN7"/>
<dbReference type="GO" id="GO:0005886">
    <property type="term" value="C:plasma membrane"/>
    <property type="evidence" value="ECO:0007669"/>
    <property type="project" value="UniProtKB-SubCell"/>
</dbReference>
<evidence type="ECO:0000313" key="10">
    <source>
        <dbReference type="Proteomes" id="UP000229952"/>
    </source>
</evidence>
<comment type="subcellular location">
    <subcellularLocation>
        <location evidence="1">Cell membrane</location>
        <topology evidence="1">Multi-pass membrane protein</topology>
    </subcellularLocation>
</comment>
<protein>
    <submittedName>
        <fullName evidence="9">Magnesium transporter MgtC</fullName>
    </submittedName>
</protein>
<feature type="domain" description="MgtC/SapB/SrpB/YhiD N-terminal" evidence="8">
    <location>
        <begin position="13"/>
        <end position="129"/>
    </location>
</feature>
<name>A0A2G9YYN7_9BACT</name>
<dbReference type="Proteomes" id="UP000229952">
    <property type="component" value="Unassembled WGS sequence"/>
</dbReference>
<dbReference type="PANTHER" id="PTHR33778:SF1">
    <property type="entry name" value="MAGNESIUM TRANSPORTER YHID-RELATED"/>
    <property type="match status" value="1"/>
</dbReference>
<dbReference type="InterPro" id="IPR003416">
    <property type="entry name" value="MgtC/SapB/SrpB/YhiD_fam"/>
</dbReference>
<sequence>MVFSESFQIVIQLFLAVLLGGLIGLEREYKRKEAGLQTFSLVTLGSCLFTLVSSQFVGFNPALIAVGIGFIGAGVIFRQSSGTVGLTTAAGLWATAAIGIAIGSQLYFLAVIGTFLTLFIFAGFGLLERKIFKKETRDKGQNF</sequence>
<comment type="similarity">
    <text evidence="2">Belongs to the MgtC/SapB family.</text>
</comment>
<feature type="transmembrane region" description="Helical" evidence="7">
    <location>
        <begin position="84"/>
        <end position="102"/>
    </location>
</feature>
<dbReference type="Pfam" id="PF02308">
    <property type="entry name" value="MgtC"/>
    <property type="match status" value="1"/>
</dbReference>
<keyword evidence="6 7" id="KW-0472">Membrane</keyword>
<evidence type="ECO:0000313" key="9">
    <source>
        <dbReference type="EMBL" id="PIP24327.1"/>
    </source>
</evidence>
<feature type="transmembrane region" description="Helical" evidence="7">
    <location>
        <begin position="58"/>
        <end position="77"/>
    </location>
</feature>
<proteinExistence type="inferred from homology"/>
<dbReference type="PANTHER" id="PTHR33778">
    <property type="entry name" value="PROTEIN MGTC"/>
    <property type="match status" value="1"/>
</dbReference>
<evidence type="ECO:0000256" key="6">
    <source>
        <dbReference type="ARBA" id="ARBA00023136"/>
    </source>
</evidence>
<keyword evidence="3" id="KW-1003">Cell membrane</keyword>
<dbReference type="InterPro" id="IPR049177">
    <property type="entry name" value="MgtC_SapB_SrpB_YhiD_N"/>
</dbReference>
<organism evidence="9 10">
    <name type="scientific">Candidatus Nealsonbacteria bacterium CG23_combo_of_CG06-09_8_20_14_all_37_18</name>
    <dbReference type="NCBI Taxonomy" id="1974720"/>
    <lineage>
        <taxon>Bacteria</taxon>
        <taxon>Candidatus Nealsoniibacteriota</taxon>
    </lineage>
</organism>
<evidence type="ECO:0000256" key="4">
    <source>
        <dbReference type="ARBA" id="ARBA00022692"/>
    </source>
</evidence>
<dbReference type="EMBL" id="PCRQ01000031">
    <property type="protein sequence ID" value="PIP24327.1"/>
    <property type="molecule type" value="Genomic_DNA"/>
</dbReference>
<evidence type="ECO:0000256" key="5">
    <source>
        <dbReference type="ARBA" id="ARBA00022989"/>
    </source>
</evidence>
<gene>
    <name evidence="9" type="ORF">COX35_01370</name>
</gene>
<evidence type="ECO:0000256" key="1">
    <source>
        <dbReference type="ARBA" id="ARBA00004651"/>
    </source>
</evidence>
<feature type="transmembrane region" description="Helical" evidence="7">
    <location>
        <begin position="108"/>
        <end position="127"/>
    </location>
</feature>
<evidence type="ECO:0000259" key="8">
    <source>
        <dbReference type="Pfam" id="PF02308"/>
    </source>
</evidence>
<evidence type="ECO:0000256" key="7">
    <source>
        <dbReference type="SAM" id="Phobius"/>
    </source>
</evidence>
<accession>A0A2G9YYN7</accession>
<comment type="caution">
    <text evidence="9">The sequence shown here is derived from an EMBL/GenBank/DDBJ whole genome shotgun (WGS) entry which is preliminary data.</text>
</comment>
<keyword evidence="4 7" id="KW-0812">Transmembrane</keyword>
<reference evidence="9 10" key="1">
    <citation type="submission" date="2017-09" db="EMBL/GenBank/DDBJ databases">
        <title>Depth-based differentiation of microbial function through sediment-hosted aquifers and enrichment of novel symbionts in the deep terrestrial subsurface.</title>
        <authorList>
            <person name="Probst A.J."/>
            <person name="Ladd B."/>
            <person name="Jarett J.K."/>
            <person name="Geller-Mcgrath D.E."/>
            <person name="Sieber C.M."/>
            <person name="Emerson J.B."/>
            <person name="Anantharaman K."/>
            <person name="Thomas B.C."/>
            <person name="Malmstrom R."/>
            <person name="Stieglmeier M."/>
            <person name="Klingl A."/>
            <person name="Woyke T."/>
            <person name="Ryan C.M."/>
            <person name="Banfield J.F."/>
        </authorList>
    </citation>
    <scope>NUCLEOTIDE SEQUENCE [LARGE SCALE GENOMIC DNA]</scope>
    <source>
        <strain evidence="9">CG23_combo_of_CG06-09_8_20_14_all_37_18</strain>
    </source>
</reference>
<evidence type="ECO:0000256" key="3">
    <source>
        <dbReference type="ARBA" id="ARBA00022475"/>
    </source>
</evidence>